<accession>A2Q6D8</accession>
<reference evidence="8" key="6">
    <citation type="journal article" date="2018" name="Nat. Plants">
        <title>Whole-genome landscape of Medicago truncatula symbiotic genes.</title>
        <authorList>
            <person name="Pecrix Y."/>
            <person name="Staton S.E."/>
            <person name="Sallet E."/>
            <person name="Lelandais-Briere C."/>
            <person name="Moreau S."/>
            <person name="Carrere S."/>
            <person name="Blein T."/>
            <person name="Jardinaud M.F."/>
            <person name="Latrasse D."/>
            <person name="Zouine M."/>
            <person name="Zahm M."/>
            <person name="Kreplak J."/>
            <person name="Mayjonade B."/>
            <person name="Satge C."/>
            <person name="Perez M."/>
            <person name="Cauet S."/>
            <person name="Marande W."/>
            <person name="Chantry-Darmon C."/>
            <person name="Lopez-Roques C."/>
            <person name="Bouchez O."/>
            <person name="Berard A."/>
            <person name="Debelle F."/>
            <person name="Munos S."/>
            <person name="Bendahmane A."/>
            <person name="Berges H."/>
            <person name="Niebel A."/>
            <person name="Buitink J."/>
            <person name="Frugier F."/>
            <person name="Benhamed M."/>
            <person name="Crespi M."/>
            <person name="Gouzy J."/>
            <person name="Gamas P."/>
        </authorList>
    </citation>
    <scope>NUCLEOTIDE SEQUENCE [LARGE SCALE GENOMIC DNA]</scope>
    <source>
        <strain evidence="8">cv. Jemalong A17</strain>
    </source>
</reference>
<evidence type="ECO:0000313" key="6">
    <source>
        <dbReference type="EnsemblPlants" id="AES98067"/>
    </source>
</evidence>
<dbReference type="GO" id="GO:0046872">
    <property type="term" value="F:metal ion binding"/>
    <property type="evidence" value="ECO:0007669"/>
    <property type="project" value="InterPro"/>
</dbReference>
<dbReference type="Gramene" id="rna31482">
    <property type="protein sequence ID" value="RHN56133.1"/>
    <property type="gene ID" value="gene31482"/>
</dbReference>
<dbReference type="AlphaFoldDB" id="A2Q6D8"/>
<protein>
    <submittedName>
        <fullName evidence="3 5">Late nodulin</fullName>
    </submittedName>
    <submittedName>
        <fullName evidence="4">Nodule Cysteine-Rich (NCR) secreted peptide</fullName>
    </submittedName>
</protein>
<dbReference type="EMBL" id="CM001221">
    <property type="protein sequence ID" value="AES98067.1"/>
    <property type="molecule type" value="Genomic_DNA"/>
</dbReference>
<evidence type="ECO:0000313" key="4">
    <source>
        <dbReference type="EMBL" id="AES98067.1"/>
    </source>
</evidence>
<keyword evidence="7" id="KW-1185">Reference proteome</keyword>
<name>A2Q6D8_MEDTR</name>
<evidence type="ECO:0000313" key="8">
    <source>
        <dbReference type="Proteomes" id="UP000265566"/>
    </source>
</evidence>
<dbReference type="HOGENOM" id="CLU_181053_1_1_1"/>
<dbReference type="EMBL" id="AC174468">
    <property type="protein sequence ID" value="ABN09158.1"/>
    <property type="molecule type" value="Genomic_DNA"/>
</dbReference>
<feature type="signal peptide" evidence="1">
    <location>
        <begin position="1"/>
        <end position="26"/>
    </location>
</feature>
<reference evidence="4 7" key="3">
    <citation type="journal article" date="2011" name="Nature">
        <title>The Medicago genome provides insight into the evolution of rhizobial symbioses.</title>
        <authorList>
            <person name="Young N.D."/>
            <person name="Debelle F."/>
            <person name="Oldroyd G.E."/>
            <person name="Geurts R."/>
            <person name="Cannon S.B."/>
            <person name="Udvardi M.K."/>
            <person name="Benedito V.A."/>
            <person name="Mayer K.F."/>
            <person name="Gouzy J."/>
            <person name="Schoof H."/>
            <person name="Van de Peer Y."/>
            <person name="Proost S."/>
            <person name="Cook D.R."/>
            <person name="Meyers B.C."/>
            <person name="Spannagl M."/>
            <person name="Cheung F."/>
            <person name="De Mita S."/>
            <person name="Krishnakumar V."/>
            <person name="Gundlach H."/>
            <person name="Zhou S."/>
            <person name="Mudge J."/>
            <person name="Bharti A.K."/>
            <person name="Murray J.D."/>
            <person name="Naoumkina M.A."/>
            <person name="Rosen B."/>
            <person name="Silverstein K.A."/>
            <person name="Tang H."/>
            <person name="Rombauts S."/>
            <person name="Zhao P.X."/>
            <person name="Zhou P."/>
            <person name="Barbe V."/>
            <person name="Bardou P."/>
            <person name="Bechner M."/>
            <person name="Bellec A."/>
            <person name="Berger A."/>
            <person name="Berges H."/>
            <person name="Bidwell S."/>
            <person name="Bisseling T."/>
            <person name="Choisne N."/>
            <person name="Couloux A."/>
            <person name="Denny R."/>
            <person name="Deshpande S."/>
            <person name="Dai X."/>
            <person name="Doyle J.J."/>
            <person name="Dudez A.M."/>
            <person name="Farmer A.D."/>
            <person name="Fouteau S."/>
            <person name="Franken C."/>
            <person name="Gibelin C."/>
            <person name="Gish J."/>
            <person name="Goldstein S."/>
            <person name="Gonzalez A.J."/>
            <person name="Green P.J."/>
            <person name="Hallab A."/>
            <person name="Hartog M."/>
            <person name="Hua A."/>
            <person name="Humphray S.J."/>
            <person name="Jeong D.H."/>
            <person name="Jing Y."/>
            <person name="Jocker A."/>
            <person name="Kenton S.M."/>
            <person name="Kim D.J."/>
            <person name="Klee K."/>
            <person name="Lai H."/>
            <person name="Lang C."/>
            <person name="Lin S."/>
            <person name="Macmil S.L."/>
            <person name="Magdelenat G."/>
            <person name="Matthews L."/>
            <person name="McCorrison J."/>
            <person name="Monaghan E.L."/>
            <person name="Mun J.H."/>
            <person name="Najar F.Z."/>
            <person name="Nicholson C."/>
            <person name="Noirot C."/>
            <person name="O'Bleness M."/>
            <person name="Paule C.R."/>
            <person name="Poulain J."/>
            <person name="Prion F."/>
            <person name="Qin B."/>
            <person name="Qu C."/>
            <person name="Retzel E.F."/>
            <person name="Riddle C."/>
            <person name="Sallet E."/>
            <person name="Samain S."/>
            <person name="Samson N."/>
            <person name="Sanders I."/>
            <person name="Saurat O."/>
            <person name="Scarpelli C."/>
            <person name="Schiex T."/>
            <person name="Segurens B."/>
            <person name="Severin A.J."/>
            <person name="Sherrier D.J."/>
            <person name="Shi R."/>
            <person name="Sims S."/>
            <person name="Singer S.R."/>
            <person name="Sinharoy S."/>
            <person name="Sterck L."/>
            <person name="Viollet A."/>
            <person name="Wang B.B."/>
            <person name="Wang K."/>
            <person name="Wang M."/>
            <person name="Wang X."/>
            <person name="Warfsmann J."/>
            <person name="Weissenbach J."/>
            <person name="White D.D."/>
            <person name="White J.D."/>
            <person name="Wiley G.B."/>
            <person name="Wincker P."/>
            <person name="Xing Y."/>
            <person name="Yang L."/>
            <person name="Yao Z."/>
            <person name="Ying F."/>
            <person name="Zhai J."/>
            <person name="Zhou L."/>
            <person name="Zuber A."/>
            <person name="Denarie J."/>
            <person name="Dixon R.A."/>
            <person name="May G.D."/>
            <person name="Schwartz D.C."/>
            <person name="Rogers J."/>
            <person name="Quetier F."/>
            <person name="Town C.D."/>
            <person name="Roe B.A."/>
        </authorList>
    </citation>
    <scope>NUCLEOTIDE SEQUENCE [LARGE SCALE GENOMIC DNA]</scope>
    <source>
        <strain evidence="4">A17</strain>
        <strain evidence="6 7">cv. Jemalong A17</strain>
    </source>
</reference>
<dbReference type="InterPro" id="IPR009810">
    <property type="entry name" value="Nodulin_late_dom"/>
</dbReference>
<reference evidence="3" key="1">
    <citation type="submission" date="2006-01" db="EMBL/GenBank/DDBJ databases">
        <authorList>
            <person name="Town C.D."/>
        </authorList>
    </citation>
    <scope>NUCLEOTIDE SEQUENCE</scope>
</reference>
<reference evidence="3" key="2">
    <citation type="submission" date="2007-03" db="EMBL/GenBank/DDBJ databases">
        <authorList>
            <consortium name="The International Medicago Genome Annotation Group"/>
        </authorList>
    </citation>
    <scope>NUCLEOTIDE SEQUENCE</scope>
</reference>
<dbReference type="EnsemblPlants" id="AES98067">
    <property type="protein sequence ID" value="AES98067"/>
    <property type="gene ID" value="MTR_5g063890"/>
</dbReference>
<feature type="domain" description="Late nodulin" evidence="2">
    <location>
        <begin position="1"/>
        <end position="59"/>
    </location>
</feature>
<gene>
    <name evidence="4" type="ordered locus">MTR_5g063890</name>
    <name evidence="3" type="ORF">MtrDRAFT_AC174468g2v1</name>
    <name evidence="5" type="ORF">MtrunA17_Chr5g0426111</name>
</gene>
<dbReference type="Proteomes" id="UP000265566">
    <property type="component" value="Chromosome 5"/>
</dbReference>
<dbReference type="Proteomes" id="UP000002051">
    <property type="component" value="Chromosome 5"/>
</dbReference>
<evidence type="ECO:0000256" key="1">
    <source>
        <dbReference type="SAM" id="SignalP"/>
    </source>
</evidence>
<reference evidence="4 7" key="4">
    <citation type="journal article" date="2014" name="BMC Genomics">
        <title>An improved genome release (version Mt4.0) for the model legume Medicago truncatula.</title>
        <authorList>
            <person name="Tang H."/>
            <person name="Krishnakumar V."/>
            <person name="Bidwell S."/>
            <person name="Rosen B."/>
            <person name="Chan A."/>
            <person name="Zhou S."/>
            <person name="Gentzbittel L."/>
            <person name="Childs K.L."/>
            <person name="Yandell M."/>
            <person name="Gundlach H."/>
            <person name="Mayer K.F."/>
            <person name="Schwartz D.C."/>
            <person name="Town C.D."/>
        </authorList>
    </citation>
    <scope>GENOME REANNOTATION</scope>
    <source>
        <strain evidence="6 7">cv. Jemalong A17</strain>
    </source>
</reference>
<dbReference type="EMBL" id="PSQE01000005">
    <property type="protein sequence ID" value="RHN56133.1"/>
    <property type="molecule type" value="Genomic_DNA"/>
</dbReference>
<dbReference type="PaxDb" id="3880-AES98067"/>
<organism evidence="3">
    <name type="scientific">Medicago truncatula</name>
    <name type="common">Barrel medic</name>
    <name type="synonym">Medicago tribuloides</name>
    <dbReference type="NCBI Taxonomy" id="3880"/>
    <lineage>
        <taxon>Eukaryota</taxon>
        <taxon>Viridiplantae</taxon>
        <taxon>Streptophyta</taxon>
        <taxon>Embryophyta</taxon>
        <taxon>Tracheophyta</taxon>
        <taxon>Spermatophyta</taxon>
        <taxon>Magnoliopsida</taxon>
        <taxon>eudicotyledons</taxon>
        <taxon>Gunneridae</taxon>
        <taxon>Pentapetalae</taxon>
        <taxon>rosids</taxon>
        <taxon>fabids</taxon>
        <taxon>Fabales</taxon>
        <taxon>Fabaceae</taxon>
        <taxon>Papilionoideae</taxon>
        <taxon>50 kb inversion clade</taxon>
        <taxon>NPAAA clade</taxon>
        <taxon>Hologalegina</taxon>
        <taxon>IRL clade</taxon>
        <taxon>Trifolieae</taxon>
        <taxon>Medicago</taxon>
    </lineage>
</organism>
<keyword evidence="1" id="KW-0732">Signal</keyword>
<evidence type="ECO:0000313" key="3">
    <source>
        <dbReference type="EMBL" id="ABN09158.1"/>
    </source>
</evidence>
<dbReference type="Pfam" id="PF07127">
    <property type="entry name" value="Nodulin_late"/>
    <property type="match status" value="1"/>
</dbReference>
<evidence type="ECO:0000259" key="2">
    <source>
        <dbReference type="Pfam" id="PF07127"/>
    </source>
</evidence>
<proteinExistence type="predicted"/>
<evidence type="ECO:0000313" key="5">
    <source>
        <dbReference type="EMBL" id="RHN56133.1"/>
    </source>
</evidence>
<feature type="chain" id="PRO_5014565328" evidence="1">
    <location>
        <begin position="27"/>
        <end position="72"/>
    </location>
</feature>
<reference evidence="6" key="5">
    <citation type="submission" date="2015-04" db="UniProtKB">
        <authorList>
            <consortium name="EnsemblPlants"/>
        </authorList>
    </citation>
    <scope>IDENTIFICATION</scope>
    <source>
        <strain evidence="6">cv. Jemalong A17</strain>
    </source>
</reference>
<sequence>MPSFLKFVYAIILFVSLFLAATNVNATYDAYDECQTEFDCPKNIDCVYPKSMKCIDKKCICVGARMIIPRVL</sequence>
<evidence type="ECO:0000313" key="7">
    <source>
        <dbReference type="Proteomes" id="UP000002051"/>
    </source>
</evidence>
<reference evidence="5" key="7">
    <citation type="journal article" date="2018" name="Nat. Plants">
        <title>Whole-genome landscape of Medicago truncatula symbiotic genes.</title>
        <authorList>
            <person name="Pecrix Y."/>
            <person name="Gamas P."/>
            <person name="Carrere S."/>
        </authorList>
    </citation>
    <scope>NUCLEOTIDE SEQUENCE</scope>
    <source>
        <tissue evidence="5">Leaves</tissue>
    </source>
</reference>